<keyword evidence="4 5" id="KW-0238">DNA-binding</keyword>
<dbReference type="GO" id="GO:0003681">
    <property type="term" value="F:bent DNA binding"/>
    <property type="evidence" value="ECO:0007669"/>
    <property type="project" value="TreeGrafter"/>
</dbReference>
<dbReference type="Pfam" id="PF00816">
    <property type="entry name" value="Histone_HNS"/>
    <property type="match status" value="1"/>
</dbReference>
<dbReference type="PANTHER" id="PTHR38097:SF2">
    <property type="entry name" value="DNA-BINDING PROTEIN STPA"/>
    <property type="match status" value="1"/>
</dbReference>
<evidence type="ECO:0000256" key="7">
    <source>
        <dbReference type="SAM" id="Coils"/>
    </source>
</evidence>
<evidence type="ECO:0000313" key="9">
    <source>
        <dbReference type="EMBL" id="ADV56240.1"/>
    </source>
</evidence>
<evidence type="ECO:0000256" key="4">
    <source>
        <dbReference type="ARBA" id="ARBA00023125"/>
    </source>
</evidence>
<name>E6XGW7_SHEP2</name>
<dbReference type="HOGENOM" id="CLU_117503_0_0_6"/>
<dbReference type="GO" id="GO:0009295">
    <property type="term" value="C:nucleoid"/>
    <property type="evidence" value="ECO:0007669"/>
    <property type="project" value="UniProtKB-SubCell"/>
</dbReference>
<dbReference type="PIRSF" id="PIRSF002096">
    <property type="entry name" value="HnS"/>
    <property type="match status" value="1"/>
</dbReference>
<dbReference type="Gene3D" id="4.10.430.10">
    <property type="entry name" value="Histone-like protein H-NS, C-terminal domain"/>
    <property type="match status" value="1"/>
</dbReference>
<dbReference type="SUPFAM" id="SSF81273">
    <property type="entry name" value="H-NS histone-like proteins"/>
    <property type="match status" value="2"/>
</dbReference>
<evidence type="ECO:0000256" key="6">
    <source>
        <dbReference type="PIRSR" id="PIRSR002096-1"/>
    </source>
</evidence>
<protein>
    <recommendedName>
        <fullName evidence="5">DNA-binding protein</fullName>
    </recommendedName>
</protein>
<dbReference type="GO" id="GO:0005829">
    <property type="term" value="C:cytosol"/>
    <property type="evidence" value="ECO:0007669"/>
    <property type="project" value="TreeGrafter"/>
</dbReference>
<keyword evidence="7" id="KW-0175">Coiled coil</keyword>
<dbReference type="InterPro" id="IPR054180">
    <property type="entry name" value="H-NS-like_N"/>
</dbReference>
<dbReference type="Proteomes" id="UP000008209">
    <property type="component" value="Chromosome"/>
</dbReference>
<reference evidence="9 10" key="1">
    <citation type="submission" date="2011-01" db="EMBL/GenBank/DDBJ databases">
        <title>Complete sequence of Shewanella putrefaciens 200.</title>
        <authorList>
            <consortium name="US DOE Joint Genome Institute"/>
            <person name="Lucas S."/>
            <person name="Copeland A."/>
            <person name="Lapidus A."/>
            <person name="Cheng J.-F."/>
            <person name="Bruce D."/>
            <person name="Goodwin L."/>
            <person name="Pitluck S."/>
            <person name="Munk A.C."/>
            <person name="Detter J.C."/>
            <person name="Han C."/>
            <person name="Tapia R."/>
            <person name="Land M."/>
            <person name="Hauser L."/>
            <person name="Chang Y.-J."/>
            <person name="Jeffries C."/>
            <person name="Kyrpides N."/>
            <person name="Ivanova N."/>
            <person name="Mikhailova N."/>
            <person name="Kolker E."/>
            <person name="Lawrence C."/>
            <person name="McCue L.A."/>
            <person name="DiChristina T."/>
            <person name="Nealson K."/>
            <person name="Fredrickson J.K."/>
            <person name="Woyke T."/>
        </authorList>
    </citation>
    <scope>NUCLEOTIDE SEQUENCE [LARGE SCALE GENOMIC DNA]</scope>
    <source>
        <strain evidence="9 10">200</strain>
    </source>
</reference>
<dbReference type="EMBL" id="CP002457">
    <property type="protein sequence ID" value="ADV56240.1"/>
    <property type="molecule type" value="Genomic_DNA"/>
</dbReference>
<evidence type="ECO:0000256" key="3">
    <source>
        <dbReference type="ARBA" id="ARBA00022490"/>
    </source>
</evidence>
<evidence type="ECO:0000259" key="8">
    <source>
        <dbReference type="SMART" id="SM00528"/>
    </source>
</evidence>
<dbReference type="GO" id="GO:0003680">
    <property type="term" value="F:minor groove of adenine-thymine-rich DNA binding"/>
    <property type="evidence" value="ECO:0007669"/>
    <property type="project" value="TreeGrafter"/>
</dbReference>
<dbReference type="AlphaFoldDB" id="E6XGW7"/>
<dbReference type="PANTHER" id="PTHR38097">
    <property type="match status" value="1"/>
</dbReference>
<accession>E6XGW7</accession>
<dbReference type="KEGG" id="shp:Sput200_3873"/>
<sequence>MSEVEITEFQSILLHARRFKASVKELTTQQLIEVQEKLNAIVEDRKAADEALKEQEQAKLAQIEQLKSLIEEAGLSLDDLSSTPIKRERQPKPPKYAITVDGEQVTWTGQGRMPKPIKAAIDNGASLESFLIK</sequence>
<dbReference type="InterPro" id="IPR027454">
    <property type="entry name" value="Histone_HNS_N"/>
</dbReference>
<evidence type="ECO:0000256" key="1">
    <source>
        <dbReference type="ARBA" id="ARBA00004453"/>
    </source>
</evidence>
<feature type="coiled-coil region" evidence="7">
    <location>
        <begin position="38"/>
        <end position="83"/>
    </location>
</feature>
<organism evidence="9 10">
    <name type="scientific">Shewanella putrefaciens (strain 200)</name>
    <dbReference type="NCBI Taxonomy" id="399804"/>
    <lineage>
        <taxon>Bacteria</taxon>
        <taxon>Pseudomonadati</taxon>
        <taxon>Pseudomonadota</taxon>
        <taxon>Gammaproteobacteria</taxon>
        <taxon>Alteromonadales</taxon>
        <taxon>Shewanellaceae</taxon>
        <taxon>Shewanella</taxon>
    </lineage>
</organism>
<evidence type="ECO:0000256" key="5">
    <source>
        <dbReference type="PIRNR" id="PIRNR002096"/>
    </source>
</evidence>
<dbReference type="SMART" id="SM00528">
    <property type="entry name" value="HNS"/>
    <property type="match status" value="1"/>
</dbReference>
<evidence type="ECO:0000313" key="10">
    <source>
        <dbReference type="Proteomes" id="UP000008209"/>
    </source>
</evidence>
<dbReference type="GO" id="GO:0001217">
    <property type="term" value="F:DNA-binding transcription repressor activity"/>
    <property type="evidence" value="ECO:0007669"/>
    <property type="project" value="TreeGrafter"/>
</dbReference>
<comment type="subcellular location">
    <subcellularLocation>
        <location evidence="1">Cytoplasm</location>
        <location evidence="1">Nucleoid</location>
    </subcellularLocation>
</comment>
<dbReference type="InterPro" id="IPR037150">
    <property type="entry name" value="H-NS_C_dom_sf"/>
</dbReference>
<proteinExistence type="inferred from homology"/>
<dbReference type="InterPro" id="IPR027444">
    <property type="entry name" value="H-NS_C_dom"/>
</dbReference>
<gene>
    <name evidence="9" type="ordered locus">Sput200_3873</name>
</gene>
<comment type="similarity">
    <text evidence="2 5">Belongs to the histone-like protein H-NS family.</text>
</comment>
<dbReference type="GO" id="GO:0046983">
    <property type="term" value="F:protein dimerization activity"/>
    <property type="evidence" value="ECO:0007669"/>
    <property type="project" value="InterPro"/>
</dbReference>
<feature type="DNA-binding region" evidence="6">
    <location>
        <begin position="110"/>
        <end position="115"/>
    </location>
</feature>
<dbReference type="GO" id="GO:0000976">
    <property type="term" value="F:transcription cis-regulatory region binding"/>
    <property type="evidence" value="ECO:0007669"/>
    <property type="project" value="TreeGrafter"/>
</dbReference>
<dbReference type="GO" id="GO:0030527">
    <property type="term" value="F:structural constituent of chromatin"/>
    <property type="evidence" value="ECO:0007669"/>
    <property type="project" value="InterPro"/>
</dbReference>
<dbReference type="GO" id="GO:0032993">
    <property type="term" value="C:protein-DNA complex"/>
    <property type="evidence" value="ECO:0007669"/>
    <property type="project" value="TreeGrafter"/>
</dbReference>
<keyword evidence="3" id="KW-0963">Cytoplasm</keyword>
<evidence type="ECO:0000256" key="2">
    <source>
        <dbReference type="ARBA" id="ARBA00010610"/>
    </source>
</evidence>
<dbReference type="InterPro" id="IPR001801">
    <property type="entry name" value="Histone_HNS"/>
</dbReference>
<dbReference type="PATRIC" id="fig|399804.5.peg.3979"/>
<dbReference type="Gene3D" id="1.10.287.1050">
    <property type="entry name" value="H-NS histone-like proteins"/>
    <property type="match status" value="1"/>
</dbReference>
<feature type="domain" description="DNA-binding protein H-NS-like C-terminal" evidence="8">
    <location>
        <begin position="86"/>
        <end position="132"/>
    </location>
</feature>
<dbReference type="Pfam" id="PF22470">
    <property type="entry name" value="Histone_HNS_N"/>
    <property type="match status" value="1"/>
</dbReference>